<dbReference type="EMBL" id="CADCWN010000195">
    <property type="protein sequence ID" value="CAA9575655.1"/>
    <property type="molecule type" value="Genomic_DNA"/>
</dbReference>
<evidence type="ECO:0000256" key="1">
    <source>
        <dbReference type="SAM" id="MobiDB-lite"/>
    </source>
</evidence>
<sequence>MLRGLLDSIHDVWRYRFGRPGTERTDATVNDSALADERDALQRHNEAEARMVSHTMADPNGIRAFGKGEPR</sequence>
<accession>A0A6J4VGG7</accession>
<proteinExistence type="predicted"/>
<reference evidence="2" key="1">
    <citation type="submission" date="2020-02" db="EMBL/GenBank/DDBJ databases">
        <authorList>
            <person name="Meier V. D."/>
        </authorList>
    </citation>
    <scope>NUCLEOTIDE SEQUENCE</scope>
    <source>
        <strain evidence="2">AVDCRST_MAG18</strain>
    </source>
</reference>
<organism evidence="2">
    <name type="scientific">uncultured Thermomicrobiales bacterium</name>
    <dbReference type="NCBI Taxonomy" id="1645740"/>
    <lineage>
        <taxon>Bacteria</taxon>
        <taxon>Pseudomonadati</taxon>
        <taxon>Thermomicrobiota</taxon>
        <taxon>Thermomicrobia</taxon>
        <taxon>Thermomicrobiales</taxon>
        <taxon>environmental samples</taxon>
    </lineage>
</organism>
<name>A0A6J4VGG7_9BACT</name>
<gene>
    <name evidence="2" type="ORF">AVDCRST_MAG18-2507</name>
</gene>
<dbReference type="AlphaFoldDB" id="A0A6J4VGG7"/>
<feature type="region of interest" description="Disordered" evidence="1">
    <location>
        <begin position="49"/>
        <end position="71"/>
    </location>
</feature>
<protein>
    <submittedName>
        <fullName evidence="2">Uncharacterized protein</fullName>
    </submittedName>
</protein>
<evidence type="ECO:0000313" key="2">
    <source>
        <dbReference type="EMBL" id="CAA9575655.1"/>
    </source>
</evidence>